<evidence type="ECO:0000259" key="12">
    <source>
        <dbReference type="Pfam" id="PF17801"/>
    </source>
</evidence>
<dbReference type="PRINTS" id="PR00748">
    <property type="entry name" value="MELIBIASE"/>
</dbReference>
<evidence type="ECO:0000256" key="10">
    <source>
        <dbReference type="ARBA" id="ARBA00023295"/>
    </source>
</evidence>
<name>A0A8H3EHH1_9LECA</name>
<evidence type="ECO:0000313" key="13">
    <source>
        <dbReference type="EMBL" id="CAF9903081.1"/>
    </source>
</evidence>
<evidence type="ECO:0000256" key="7">
    <source>
        <dbReference type="ARBA" id="ARBA00022801"/>
    </source>
</evidence>
<keyword evidence="10 11" id="KW-0326">Glycosidase</keyword>
<keyword evidence="5" id="KW-0964">Secreted</keyword>
<dbReference type="InterPro" id="IPR006215">
    <property type="entry name" value="Glyco_hydro_melibiase"/>
</dbReference>
<evidence type="ECO:0000313" key="14">
    <source>
        <dbReference type="Proteomes" id="UP000664521"/>
    </source>
</evidence>
<evidence type="ECO:0000256" key="1">
    <source>
        <dbReference type="ARBA" id="ARBA00001255"/>
    </source>
</evidence>
<keyword evidence="8 11" id="KW-1015">Disulfide bond</keyword>
<dbReference type="InterPro" id="IPR041233">
    <property type="entry name" value="Melibiase_C"/>
</dbReference>
<evidence type="ECO:0000256" key="6">
    <source>
        <dbReference type="ARBA" id="ARBA00022729"/>
    </source>
</evidence>
<sequence length="459" mass="49913">MPGQDNWNAFACDVTEELLLGTAQKIVDYGLRDLGYYYVVLDDCWSAGRTENGSLLANSTKFPNGMKHVGDQLHDMGLSFGMYSSAGLHTCAHYTASLGREKQDAATFASWGVDYLKYDNCFNAGQAGTQLLSYNRYNAMSQALKETGRPILYSLCNWGEDYPWNWASTIANSWRMSGDIYDSFDRPDARCPCTSYDCGLPGFHCSVMNILNKDAAIVSKAQPGGWNDLDNLEVGNGGMTDSEYVLHMSMWAILKSPLIMGTSIPDMSPQTLSIYSNPAVIAISQDPLGVSAHRVWQHPAPTVDSDDQGSYSLWVGDLAGGDYVVALLNAGNDPLTMNASLTDIFFDASSTSAGGPVPEITRGWDVYDLWANRMDNATASSILGGNATVMDRMNATMRYNSTRMSYADGLARNESALLGSRVGAIAPMGTLNATVERHGIALYRLRPVPSGGARKRDEL</sequence>
<comment type="caution">
    <text evidence="13">The sequence shown here is derived from an EMBL/GenBank/DDBJ whole genome shotgun (WGS) entry which is preliminary data.</text>
</comment>
<keyword evidence="9" id="KW-0325">Glycoprotein</keyword>
<dbReference type="GO" id="GO:0004557">
    <property type="term" value="F:alpha-galactosidase activity"/>
    <property type="evidence" value="ECO:0007669"/>
    <property type="project" value="UniProtKB-EC"/>
</dbReference>
<dbReference type="AlphaFoldDB" id="A0A8H3EHH1"/>
<comment type="catalytic activity">
    <reaction evidence="1 11">
        <text>Hydrolysis of terminal, non-reducing alpha-D-galactose residues in alpha-D-galactosides, including galactose oligosaccharides, galactomannans and galactolipids.</text>
        <dbReference type="EC" id="3.2.1.22"/>
    </reaction>
</comment>
<dbReference type="GO" id="GO:0005995">
    <property type="term" value="P:melibiose catabolic process"/>
    <property type="evidence" value="ECO:0007669"/>
    <property type="project" value="UniProtKB-ARBA"/>
</dbReference>
<reference evidence="13" key="1">
    <citation type="submission" date="2021-03" db="EMBL/GenBank/DDBJ databases">
        <authorList>
            <person name="Tagirdzhanova G."/>
        </authorList>
    </citation>
    <scope>NUCLEOTIDE SEQUENCE</scope>
</reference>
<dbReference type="SUPFAM" id="SSF51445">
    <property type="entry name" value="(Trans)glycosidases"/>
    <property type="match status" value="1"/>
</dbReference>
<dbReference type="GO" id="GO:0005576">
    <property type="term" value="C:extracellular region"/>
    <property type="evidence" value="ECO:0007669"/>
    <property type="project" value="UniProtKB-SubCell"/>
</dbReference>
<dbReference type="InterPro" id="IPR013785">
    <property type="entry name" value="Aldolase_TIM"/>
</dbReference>
<proteinExistence type="inferred from homology"/>
<evidence type="ECO:0000256" key="2">
    <source>
        <dbReference type="ARBA" id="ARBA00004613"/>
    </source>
</evidence>
<organism evidence="13 14">
    <name type="scientific">Heterodermia speciosa</name>
    <dbReference type="NCBI Taxonomy" id="116794"/>
    <lineage>
        <taxon>Eukaryota</taxon>
        <taxon>Fungi</taxon>
        <taxon>Dikarya</taxon>
        <taxon>Ascomycota</taxon>
        <taxon>Pezizomycotina</taxon>
        <taxon>Lecanoromycetes</taxon>
        <taxon>OSLEUM clade</taxon>
        <taxon>Lecanoromycetidae</taxon>
        <taxon>Caliciales</taxon>
        <taxon>Physciaceae</taxon>
        <taxon>Heterodermia</taxon>
    </lineage>
</organism>
<evidence type="ECO:0000256" key="9">
    <source>
        <dbReference type="ARBA" id="ARBA00023180"/>
    </source>
</evidence>
<protein>
    <recommendedName>
        <fullName evidence="4 11">Alpha-galactosidase</fullName>
        <ecNumber evidence="4 11">3.2.1.22</ecNumber>
    </recommendedName>
    <alternativeName>
        <fullName evidence="11">Melibiase</fullName>
    </alternativeName>
</protein>
<comment type="subcellular location">
    <subcellularLocation>
        <location evidence="2">Secreted</location>
    </subcellularLocation>
</comment>
<dbReference type="EMBL" id="CAJPDS010000001">
    <property type="protein sequence ID" value="CAF9903081.1"/>
    <property type="molecule type" value="Genomic_DNA"/>
</dbReference>
<dbReference type="Proteomes" id="UP000664521">
    <property type="component" value="Unassembled WGS sequence"/>
</dbReference>
<dbReference type="InterPro" id="IPR002241">
    <property type="entry name" value="Glyco_hydro_27"/>
</dbReference>
<dbReference type="EC" id="3.2.1.22" evidence="4 11"/>
<feature type="domain" description="Alpha galactosidase C-terminal" evidence="12">
    <location>
        <begin position="308"/>
        <end position="390"/>
    </location>
</feature>
<comment type="similarity">
    <text evidence="3 11">Belongs to the glycosyl hydrolase 27 family.</text>
</comment>
<gene>
    <name evidence="13" type="ORF">HETSPECPRED_000110</name>
</gene>
<keyword evidence="7 11" id="KW-0378">Hydrolase</keyword>
<dbReference type="Gene3D" id="3.20.20.70">
    <property type="entry name" value="Aldolase class I"/>
    <property type="match status" value="1"/>
</dbReference>
<dbReference type="Pfam" id="PF17801">
    <property type="entry name" value="Melibiase_C"/>
    <property type="match status" value="1"/>
</dbReference>
<dbReference type="CDD" id="cd14792">
    <property type="entry name" value="GH27"/>
    <property type="match status" value="1"/>
</dbReference>
<keyword evidence="6" id="KW-0732">Signal</keyword>
<evidence type="ECO:0000256" key="8">
    <source>
        <dbReference type="ARBA" id="ARBA00023157"/>
    </source>
</evidence>
<dbReference type="PANTHER" id="PTHR11452">
    <property type="entry name" value="ALPHA-GALACTOSIDASE/ALPHA-N-ACETYLGALACTOSAMINIDASE"/>
    <property type="match status" value="1"/>
</dbReference>
<evidence type="ECO:0000256" key="11">
    <source>
        <dbReference type="RuleBase" id="RU361168"/>
    </source>
</evidence>
<dbReference type="OrthoDB" id="5795902at2759"/>
<keyword evidence="14" id="KW-1185">Reference proteome</keyword>
<dbReference type="Pfam" id="PF16499">
    <property type="entry name" value="Melibiase_2"/>
    <property type="match status" value="1"/>
</dbReference>
<dbReference type="SUPFAM" id="SSF51011">
    <property type="entry name" value="Glycosyl hydrolase domain"/>
    <property type="match status" value="1"/>
</dbReference>
<dbReference type="Gene3D" id="2.60.40.1180">
    <property type="entry name" value="Golgi alpha-mannosidase II"/>
    <property type="match status" value="1"/>
</dbReference>
<evidence type="ECO:0000256" key="5">
    <source>
        <dbReference type="ARBA" id="ARBA00022525"/>
    </source>
</evidence>
<accession>A0A8H3EHH1</accession>
<dbReference type="FunFam" id="3.20.20.70:FF:000202">
    <property type="entry name" value="Alpha-galactosidase"/>
    <property type="match status" value="1"/>
</dbReference>
<evidence type="ECO:0000256" key="3">
    <source>
        <dbReference type="ARBA" id="ARBA00009743"/>
    </source>
</evidence>
<evidence type="ECO:0000256" key="4">
    <source>
        <dbReference type="ARBA" id="ARBA00012755"/>
    </source>
</evidence>
<dbReference type="InterPro" id="IPR013780">
    <property type="entry name" value="Glyco_hydro_b"/>
</dbReference>
<dbReference type="PRINTS" id="PR00740">
    <property type="entry name" value="GLHYDRLASE27"/>
</dbReference>
<dbReference type="InterPro" id="IPR017853">
    <property type="entry name" value="GH"/>
</dbReference>
<dbReference type="PANTHER" id="PTHR11452:SF75">
    <property type="entry name" value="ALPHA-GALACTOSIDASE MEL1"/>
    <property type="match status" value="1"/>
</dbReference>